<evidence type="ECO:0000256" key="10">
    <source>
        <dbReference type="ARBA" id="ARBA00023114"/>
    </source>
</evidence>
<evidence type="ECO:0000313" key="18">
    <source>
        <dbReference type="Proteomes" id="UP000616499"/>
    </source>
</evidence>
<feature type="domain" description="Polysaccharide export protein N-terminal" evidence="15">
    <location>
        <begin position="75"/>
        <end position="159"/>
    </location>
</feature>
<organism evidence="17 18">
    <name type="scientific">Pseudomonas asuensis</name>
    <dbReference type="NCBI Taxonomy" id="1825787"/>
    <lineage>
        <taxon>Bacteria</taxon>
        <taxon>Pseudomonadati</taxon>
        <taxon>Pseudomonadota</taxon>
        <taxon>Gammaproteobacteria</taxon>
        <taxon>Pseudomonadales</taxon>
        <taxon>Pseudomonadaceae</taxon>
        <taxon>Pseudomonas</taxon>
    </lineage>
</organism>
<evidence type="ECO:0000256" key="2">
    <source>
        <dbReference type="ARBA" id="ARBA00009450"/>
    </source>
</evidence>
<evidence type="ECO:0000256" key="3">
    <source>
        <dbReference type="ARBA" id="ARBA00022448"/>
    </source>
</evidence>
<evidence type="ECO:0000256" key="9">
    <source>
        <dbReference type="ARBA" id="ARBA00023065"/>
    </source>
</evidence>
<keyword evidence="11" id="KW-0472">Membrane</keyword>
<keyword evidence="3" id="KW-0813">Transport</keyword>
<dbReference type="InterPro" id="IPR049712">
    <property type="entry name" value="Poly_export"/>
</dbReference>
<evidence type="ECO:0000256" key="1">
    <source>
        <dbReference type="ARBA" id="ARBA00004571"/>
    </source>
</evidence>
<keyword evidence="12" id="KW-0564">Palmitate</keyword>
<evidence type="ECO:0000256" key="12">
    <source>
        <dbReference type="ARBA" id="ARBA00023139"/>
    </source>
</evidence>
<evidence type="ECO:0000256" key="6">
    <source>
        <dbReference type="ARBA" id="ARBA00022692"/>
    </source>
</evidence>
<evidence type="ECO:0000313" key="17">
    <source>
        <dbReference type="EMBL" id="GGM21695.1"/>
    </source>
</evidence>
<dbReference type="RefSeq" id="WP_188867478.1">
    <property type="nucleotide sequence ID" value="NZ_BMNW01000008.1"/>
</dbReference>
<dbReference type="Gene3D" id="3.30.1950.10">
    <property type="entry name" value="wza like domain"/>
    <property type="match status" value="1"/>
</dbReference>
<dbReference type="InterPro" id="IPR054765">
    <property type="entry name" value="SLBB_dom"/>
</dbReference>
<evidence type="ECO:0000259" key="16">
    <source>
        <dbReference type="Pfam" id="PF22461"/>
    </source>
</evidence>
<evidence type="ECO:0000256" key="7">
    <source>
        <dbReference type="ARBA" id="ARBA00022729"/>
    </source>
</evidence>
<dbReference type="PROSITE" id="PS51257">
    <property type="entry name" value="PROKAR_LIPOPROTEIN"/>
    <property type="match status" value="1"/>
</dbReference>
<evidence type="ECO:0000256" key="14">
    <source>
        <dbReference type="ARBA" id="ARBA00023288"/>
    </source>
</evidence>
<dbReference type="InterPro" id="IPR003715">
    <property type="entry name" value="Poly_export_N"/>
</dbReference>
<keyword evidence="4" id="KW-1134">Transmembrane beta strand</keyword>
<dbReference type="Gene3D" id="3.10.560.10">
    <property type="entry name" value="Outer membrane lipoprotein wza domain like"/>
    <property type="match status" value="2"/>
</dbReference>
<dbReference type="PANTHER" id="PTHR33619">
    <property type="entry name" value="POLYSACCHARIDE EXPORT PROTEIN GFCE-RELATED"/>
    <property type="match status" value="1"/>
</dbReference>
<comment type="similarity">
    <text evidence="2">Belongs to the BexD/CtrA/VexA family.</text>
</comment>
<dbReference type="PANTHER" id="PTHR33619:SF3">
    <property type="entry name" value="POLYSACCHARIDE EXPORT PROTEIN GFCE-RELATED"/>
    <property type="match status" value="1"/>
</dbReference>
<gene>
    <name evidence="17" type="ORF">GCM10009425_35750</name>
</gene>
<keyword evidence="14" id="KW-0449">Lipoprotein</keyword>
<protein>
    <submittedName>
        <fullName evidence="17">Capsular polysaccharide biosynthesis protein</fullName>
    </submittedName>
</protein>
<keyword evidence="6" id="KW-0812">Transmembrane</keyword>
<evidence type="ECO:0000256" key="13">
    <source>
        <dbReference type="ARBA" id="ARBA00023237"/>
    </source>
</evidence>
<feature type="domain" description="SLBB" evidence="16">
    <location>
        <begin position="165"/>
        <end position="242"/>
    </location>
</feature>
<reference evidence="18" key="1">
    <citation type="journal article" date="2019" name="Int. J. Syst. Evol. Microbiol.">
        <title>The Global Catalogue of Microorganisms (GCM) 10K type strain sequencing project: providing services to taxonomists for standard genome sequencing and annotation.</title>
        <authorList>
            <consortium name="The Broad Institute Genomics Platform"/>
            <consortium name="The Broad Institute Genome Sequencing Center for Infectious Disease"/>
            <person name="Wu L."/>
            <person name="Ma J."/>
        </authorList>
    </citation>
    <scope>NUCLEOTIDE SEQUENCE [LARGE SCALE GENOMIC DNA]</scope>
    <source>
        <strain evidence="18">JCM 13501</strain>
    </source>
</reference>
<evidence type="ECO:0000256" key="5">
    <source>
        <dbReference type="ARBA" id="ARBA00022597"/>
    </source>
</evidence>
<dbReference type="Proteomes" id="UP000616499">
    <property type="component" value="Unassembled WGS sequence"/>
</dbReference>
<evidence type="ECO:0000256" key="11">
    <source>
        <dbReference type="ARBA" id="ARBA00023136"/>
    </source>
</evidence>
<keyword evidence="5" id="KW-0762">Sugar transport</keyword>
<name>A0ABQ2H188_9PSED</name>
<dbReference type="Pfam" id="PF22461">
    <property type="entry name" value="SLBB_2"/>
    <property type="match status" value="2"/>
</dbReference>
<proteinExistence type="inferred from homology"/>
<dbReference type="Pfam" id="PF02563">
    <property type="entry name" value="Poly_export"/>
    <property type="match status" value="1"/>
</dbReference>
<evidence type="ECO:0000259" key="15">
    <source>
        <dbReference type="Pfam" id="PF02563"/>
    </source>
</evidence>
<keyword evidence="13" id="KW-0998">Cell outer membrane</keyword>
<accession>A0ABQ2H188</accession>
<evidence type="ECO:0000256" key="4">
    <source>
        <dbReference type="ARBA" id="ARBA00022452"/>
    </source>
</evidence>
<evidence type="ECO:0000256" key="8">
    <source>
        <dbReference type="ARBA" id="ARBA00023047"/>
    </source>
</evidence>
<dbReference type="EMBL" id="BMNW01000008">
    <property type="protein sequence ID" value="GGM21695.1"/>
    <property type="molecule type" value="Genomic_DNA"/>
</dbReference>
<sequence>MKRTFTLALLSTLLLQGCVWSPGQYLHRDDLKTNGSIEGTKVELIPITSAYLKNQDSVNSTTVNTGNWQELLKYQPSAYRVGKADLLYITVWDHPELTAPSGSQQQIEANGRLVRPDGTIFYPYVGTLTAEGKTLEEIRKVISTRLATFIDNPQVDVSVLRFGSQKVTLSGAFTKADAIPLTTVPLTLVEALGQASVDTQTADLSGLTLVRDGKEYRLDADTLNRKDSKLYGVYLKDGDSIHLPYNDNRKVYVMGEVRSPLATSFKTTSLTLMDALGQAGGLNQETADADEVYVIRGPENFNSSPSAKAQVFHLSASSPTAFVLAQHFALQPQDVVFVGPAGITRWNRFVSQLLGSSNVLSSTANLNQSLK</sequence>
<feature type="domain" description="SLBB" evidence="16">
    <location>
        <begin position="249"/>
        <end position="338"/>
    </location>
</feature>
<keyword evidence="7" id="KW-0732">Signal</keyword>
<keyword evidence="10" id="KW-0626">Porin</keyword>
<keyword evidence="9" id="KW-0406">Ion transport</keyword>
<keyword evidence="18" id="KW-1185">Reference proteome</keyword>
<keyword evidence="8" id="KW-0625">Polysaccharide transport</keyword>
<comment type="subcellular location">
    <subcellularLocation>
        <location evidence="1">Cell outer membrane</location>
        <topology evidence="1">Multi-pass membrane protein</topology>
    </subcellularLocation>
</comment>
<comment type="caution">
    <text evidence="17">The sequence shown here is derived from an EMBL/GenBank/DDBJ whole genome shotgun (WGS) entry which is preliminary data.</text>
</comment>